<dbReference type="EMBL" id="VSRR010020070">
    <property type="protein sequence ID" value="MPC62795.1"/>
    <property type="molecule type" value="Genomic_DNA"/>
</dbReference>
<feature type="region of interest" description="Disordered" evidence="1">
    <location>
        <begin position="1"/>
        <end position="75"/>
    </location>
</feature>
<proteinExistence type="predicted"/>
<keyword evidence="3" id="KW-1185">Reference proteome</keyword>
<evidence type="ECO:0000313" key="2">
    <source>
        <dbReference type="EMBL" id="MPC62795.1"/>
    </source>
</evidence>
<evidence type="ECO:0000313" key="3">
    <source>
        <dbReference type="Proteomes" id="UP000324222"/>
    </source>
</evidence>
<feature type="compositionally biased region" description="Polar residues" evidence="1">
    <location>
        <begin position="1"/>
        <end position="10"/>
    </location>
</feature>
<protein>
    <submittedName>
        <fullName evidence="2">Uncharacterized protein</fullName>
    </submittedName>
</protein>
<accession>A0A5B7GZF2</accession>
<sequence>MIKSTVNEYSATRGRPCEDTHNSAGVVEWQQRRVSSRATRPGAPGLLLQVDKKGKWSPSSTKRPHQKPPQRGPPR</sequence>
<dbReference type="Proteomes" id="UP000324222">
    <property type="component" value="Unassembled WGS sequence"/>
</dbReference>
<gene>
    <name evidence="2" type="ORF">E2C01_056885</name>
</gene>
<dbReference type="AlphaFoldDB" id="A0A5B7GZF2"/>
<name>A0A5B7GZF2_PORTR</name>
<evidence type="ECO:0000256" key="1">
    <source>
        <dbReference type="SAM" id="MobiDB-lite"/>
    </source>
</evidence>
<organism evidence="2 3">
    <name type="scientific">Portunus trituberculatus</name>
    <name type="common">Swimming crab</name>
    <name type="synonym">Neptunus trituberculatus</name>
    <dbReference type="NCBI Taxonomy" id="210409"/>
    <lineage>
        <taxon>Eukaryota</taxon>
        <taxon>Metazoa</taxon>
        <taxon>Ecdysozoa</taxon>
        <taxon>Arthropoda</taxon>
        <taxon>Crustacea</taxon>
        <taxon>Multicrustacea</taxon>
        <taxon>Malacostraca</taxon>
        <taxon>Eumalacostraca</taxon>
        <taxon>Eucarida</taxon>
        <taxon>Decapoda</taxon>
        <taxon>Pleocyemata</taxon>
        <taxon>Brachyura</taxon>
        <taxon>Eubrachyura</taxon>
        <taxon>Portunoidea</taxon>
        <taxon>Portunidae</taxon>
        <taxon>Portuninae</taxon>
        <taxon>Portunus</taxon>
    </lineage>
</organism>
<reference evidence="2 3" key="1">
    <citation type="submission" date="2019-05" db="EMBL/GenBank/DDBJ databases">
        <title>Another draft genome of Portunus trituberculatus and its Hox gene families provides insights of decapod evolution.</title>
        <authorList>
            <person name="Jeong J.-H."/>
            <person name="Song I."/>
            <person name="Kim S."/>
            <person name="Choi T."/>
            <person name="Kim D."/>
            <person name="Ryu S."/>
            <person name="Kim W."/>
        </authorList>
    </citation>
    <scope>NUCLEOTIDE SEQUENCE [LARGE SCALE GENOMIC DNA]</scope>
    <source>
        <tissue evidence="2">Muscle</tissue>
    </source>
</reference>
<comment type="caution">
    <text evidence="2">The sequence shown here is derived from an EMBL/GenBank/DDBJ whole genome shotgun (WGS) entry which is preliminary data.</text>
</comment>
<feature type="compositionally biased region" description="Basic residues" evidence="1">
    <location>
        <begin position="62"/>
        <end position="75"/>
    </location>
</feature>